<dbReference type="InterPro" id="IPR028846">
    <property type="entry name" value="Recoverin"/>
</dbReference>
<reference evidence="8 9" key="1">
    <citation type="submission" date="2016-11" db="EMBL/GenBank/DDBJ databases">
        <title>The macronuclear genome of Stentor coeruleus: a giant cell with tiny introns.</title>
        <authorList>
            <person name="Slabodnick M."/>
            <person name="Ruby J.G."/>
            <person name="Reiff S.B."/>
            <person name="Swart E.C."/>
            <person name="Gosai S."/>
            <person name="Prabakaran S."/>
            <person name="Witkowska E."/>
            <person name="Larue G.E."/>
            <person name="Fisher S."/>
            <person name="Freeman R.M."/>
            <person name="Gunawardena J."/>
            <person name="Chu W."/>
            <person name="Stover N.A."/>
            <person name="Gregory B.D."/>
            <person name="Nowacki M."/>
            <person name="Derisi J."/>
            <person name="Roy S.W."/>
            <person name="Marshall W.F."/>
            <person name="Sood P."/>
        </authorList>
    </citation>
    <scope>NUCLEOTIDE SEQUENCE [LARGE SCALE GENOMIC DNA]</scope>
    <source>
        <strain evidence="8">WM001</strain>
    </source>
</reference>
<dbReference type="CDD" id="cd00051">
    <property type="entry name" value="EFh"/>
    <property type="match status" value="2"/>
</dbReference>
<keyword evidence="5" id="KW-0106">Calcium</keyword>
<proteinExistence type="inferred from homology"/>
<dbReference type="SMART" id="SM00054">
    <property type="entry name" value="EFh"/>
    <property type="match status" value="3"/>
</dbReference>
<dbReference type="GO" id="GO:0005509">
    <property type="term" value="F:calcium ion binding"/>
    <property type="evidence" value="ECO:0007669"/>
    <property type="project" value="InterPro"/>
</dbReference>
<evidence type="ECO:0000256" key="4">
    <source>
        <dbReference type="ARBA" id="ARBA00022737"/>
    </source>
</evidence>
<dbReference type="PROSITE" id="PS00018">
    <property type="entry name" value="EF_HAND_1"/>
    <property type="match status" value="3"/>
</dbReference>
<keyword evidence="2" id="KW-0519">Myristate</keyword>
<comment type="caution">
    <text evidence="8">The sequence shown here is derived from an EMBL/GenBank/DDBJ whole genome shotgun (WGS) entry which is preliminary data.</text>
</comment>
<dbReference type="PANTHER" id="PTHR23055">
    <property type="entry name" value="CALCIUM BINDING PROTEINS"/>
    <property type="match status" value="1"/>
</dbReference>
<evidence type="ECO:0000256" key="3">
    <source>
        <dbReference type="ARBA" id="ARBA00022723"/>
    </source>
</evidence>
<evidence type="ECO:0000313" key="8">
    <source>
        <dbReference type="EMBL" id="OMJ67096.1"/>
    </source>
</evidence>
<organism evidence="8 9">
    <name type="scientific">Stentor coeruleus</name>
    <dbReference type="NCBI Taxonomy" id="5963"/>
    <lineage>
        <taxon>Eukaryota</taxon>
        <taxon>Sar</taxon>
        <taxon>Alveolata</taxon>
        <taxon>Ciliophora</taxon>
        <taxon>Postciliodesmatophora</taxon>
        <taxon>Heterotrichea</taxon>
        <taxon>Heterotrichida</taxon>
        <taxon>Stentoridae</taxon>
        <taxon>Stentor</taxon>
    </lineage>
</organism>
<dbReference type="OrthoDB" id="286860at2759"/>
<comment type="similarity">
    <text evidence="1">Belongs to the recoverin family.</text>
</comment>
<sequence length="303" mass="35221">MGSMSLIKSESATINKNKLLLHKDLQHTTRNKLKIKTIHWLISNYRDEVDKLLENCRLLIQNANTKGPISHQEFEEFMNQVGLSVDKLILDRLFWIFDDNRDGKIEPKEVIVGLEMLRETNFKEKLEVFFDLCDEDGSGDIDEEEFFNVLKLCVSSTKERKLLRESLHDLFVAIDEDGNGVLTKDEIIKASSQSETVKTIIEKSIMTCNGVDNWIANDFYSALPTQQFNNVRFRENGLWHNDLDALATMVEENEKLYENAIKRKERNTKLLAHWKQENNHIELSIEPQEKEIIFGADGKLLEY</sequence>
<keyword evidence="9" id="KW-1185">Reference proteome</keyword>
<dbReference type="Pfam" id="PF13833">
    <property type="entry name" value="EF-hand_8"/>
    <property type="match status" value="1"/>
</dbReference>
<protein>
    <recommendedName>
        <fullName evidence="7">EF-hand domain-containing protein</fullName>
    </recommendedName>
</protein>
<feature type="domain" description="EF-hand" evidence="7">
    <location>
        <begin position="121"/>
        <end position="156"/>
    </location>
</feature>
<evidence type="ECO:0000256" key="2">
    <source>
        <dbReference type="ARBA" id="ARBA00022707"/>
    </source>
</evidence>
<dbReference type="InterPro" id="IPR002048">
    <property type="entry name" value="EF_hand_dom"/>
</dbReference>
<accession>A0A1R2ARI4</accession>
<dbReference type="AlphaFoldDB" id="A0A1R2ARI4"/>
<name>A0A1R2ARI4_9CILI</name>
<evidence type="ECO:0000256" key="1">
    <source>
        <dbReference type="ARBA" id="ARBA00006049"/>
    </source>
</evidence>
<dbReference type="Proteomes" id="UP000187209">
    <property type="component" value="Unassembled WGS sequence"/>
</dbReference>
<dbReference type="PANTHER" id="PTHR23055:SF178">
    <property type="entry name" value="NEUROCALCIN HOMOLOG"/>
    <property type="match status" value="1"/>
</dbReference>
<dbReference type="EMBL" id="MPUH01001564">
    <property type="protein sequence ID" value="OMJ67096.1"/>
    <property type="molecule type" value="Genomic_DNA"/>
</dbReference>
<dbReference type="Gene3D" id="1.10.238.10">
    <property type="entry name" value="EF-hand"/>
    <property type="match status" value="1"/>
</dbReference>
<keyword evidence="3" id="KW-0479">Metal-binding</keyword>
<dbReference type="Pfam" id="PF13499">
    <property type="entry name" value="EF-hand_7"/>
    <property type="match status" value="1"/>
</dbReference>
<keyword evidence="6" id="KW-0449">Lipoprotein</keyword>
<dbReference type="PROSITE" id="PS50222">
    <property type="entry name" value="EF_HAND_2"/>
    <property type="match status" value="2"/>
</dbReference>
<dbReference type="InterPro" id="IPR011992">
    <property type="entry name" value="EF-hand-dom_pair"/>
</dbReference>
<dbReference type="InterPro" id="IPR018247">
    <property type="entry name" value="EF_Hand_1_Ca_BS"/>
</dbReference>
<evidence type="ECO:0000313" key="9">
    <source>
        <dbReference type="Proteomes" id="UP000187209"/>
    </source>
</evidence>
<feature type="domain" description="EF-hand" evidence="7">
    <location>
        <begin position="85"/>
        <end position="120"/>
    </location>
</feature>
<evidence type="ECO:0000256" key="6">
    <source>
        <dbReference type="ARBA" id="ARBA00023288"/>
    </source>
</evidence>
<evidence type="ECO:0000259" key="7">
    <source>
        <dbReference type="PROSITE" id="PS50222"/>
    </source>
</evidence>
<gene>
    <name evidence="8" type="ORF">SteCoe_35829</name>
</gene>
<dbReference type="SUPFAM" id="SSF47473">
    <property type="entry name" value="EF-hand"/>
    <property type="match status" value="1"/>
</dbReference>
<evidence type="ECO:0000256" key="5">
    <source>
        <dbReference type="ARBA" id="ARBA00022837"/>
    </source>
</evidence>
<keyword evidence="4" id="KW-0677">Repeat</keyword>